<dbReference type="RefSeq" id="WP_099034057.1">
    <property type="nucleotide sequence ID" value="NZ_BMGJ01000003.1"/>
</dbReference>
<organism evidence="2 3">
    <name type="scientific">Lacimicrobium alkaliphilum</name>
    <dbReference type="NCBI Taxonomy" id="1526571"/>
    <lineage>
        <taxon>Bacteria</taxon>
        <taxon>Pseudomonadati</taxon>
        <taxon>Pseudomonadota</taxon>
        <taxon>Gammaproteobacteria</taxon>
        <taxon>Alteromonadales</taxon>
        <taxon>Alteromonadaceae</taxon>
        <taxon>Lacimicrobium</taxon>
    </lineage>
</organism>
<protein>
    <submittedName>
        <fullName evidence="2">Uncharacterized protein</fullName>
    </submittedName>
</protein>
<comment type="caution">
    <text evidence="2">The sequence shown here is derived from an EMBL/GenBank/DDBJ whole genome shotgun (WGS) entry which is preliminary data.</text>
</comment>
<name>A0ABQ1R5B6_9ALTE</name>
<dbReference type="Proteomes" id="UP000614272">
    <property type="component" value="Unassembled WGS sequence"/>
</dbReference>
<evidence type="ECO:0000313" key="3">
    <source>
        <dbReference type="Proteomes" id="UP000614272"/>
    </source>
</evidence>
<keyword evidence="3" id="KW-1185">Reference proteome</keyword>
<feature type="chain" id="PRO_5045199634" evidence="1">
    <location>
        <begin position="22"/>
        <end position="149"/>
    </location>
</feature>
<evidence type="ECO:0000256" key="1">
    <source>
        <dbReference type="SAM" id="SignalP"/>
    </source>
</evidence>
<dbReference type="EMBL" id="BMGJ01000003">
    <property type="protein sequence ID" value="GGD57676.1"/>
    <property type="molecule type" value="Genomic_DNA"/>
</dbReference>
<reference evidence="3" key="1">
    <citation type="journal article" date="2019" name="Int. J. Syst. Evol. Microbiol.">
        <title>The Global Catalogue of Microorganisms (GCM) 10K type strain sequencing project: providing services to taxonomists for standard genome sequencing and annotation.</title>
        <authorList>
            <consortium name="The Broad Institute Genomics Platform"/>
            <consortium name="The Broad Institute Genome Sequencing Center for Infectious Disease"/>
            <person name="Wu L."/>
            <person name="Ma J."/>
        </authorList>
    </citation>
    <scope>NUCLEOTIDE SEQUENCE [LARGE SCALE GENOMIC DNA]</scope>
    <source>
        <strain evidence="3">CGMCC 1.12923</strain>
    </source>
</reference>
<accession>A0ABQ1R5B6</accession>
<sequence length="149" mass="15999">MKKSPMFALVVGLGLSVLASADNSSAIPEVTGFDCADAIQNVIPLLGRGEDAASFVAIDVETELKRQHKSSELQSISCTAEPEIKAATLNDENSGEAVLSRLSVTFPLEVSVSAGKQTMDMVVDHQYLAENLETTDQRKVTQKFIVKSQ</sequence>
<feature type="signal peptide" evidence="1">
    <location>
        <begin position="1"/>
        <end position="21"/>
    </location>
</feature>
<gene>
    <name evidence="2" type="ORF">GCM10011357_11330</name>
</gene>
<evidence type="ECO:0000313" key="2">
    <source>
        <dbReference type="EMBL" id="GGD57676.1"/>
    </source>
</evidence>
<keyword evidence="1" id="KW-0732">Signal</keyword>
<proteinExistence type="predicted"/>